<dbReference type="KEGG" id="pars:DRW48_13720"/>
<dbReference type="OrthoDB" id="7187254at2"/>
<organism evidence="1 2">
    <name type="scientific">Paracoccus suum</name>
    <dbReference type="NCBI Taxonomy" id="2259340"/>
    <lineage>
        <taxon>Bacteria</taxon>
        <taxon>Pseudomonadati</taxon>
        <taxon>Pseudomonadota</taxon>
        <taxon>Alphaproteobacteria</taxon>
        <taxon>Rhodobacterales</taxon>
        <taxon>Paracoccaceae</taxon>
        <taxon>Paracoccus</taxon>
    </lineage>
</organism>
<dbReference type="RefSeq" id="WP_114076919.1">
    <property type="nucleotide sequence ID" value="NZ_CP030918.1"/>
</dbReference>
<name>A0A344PMJ7_9RHOB</name>
<reference evidence="2" key="1">
    <citation type="submission" date="2018-07" db="EMBL/GenBank/DDBJ databases">
        <title>Genome sequencing of Paracoccus sp. SC2-6.</title>
        <authorList>
            <person name="Heo J."/>
            <person name="Kim S.-J."/>
            <person name="Kwon S.-W."/>
        </authorList>
    </citation>
    <scope>NUCLEOTIDE SEQUENCE [LARGE SCALE GENOMIC DNA]</scope>
    <source>
        <strain evidence="2">SC2-6</strain>
    </source>
</reference>
<dbReference type="Proteomes" id="UP000252023">
    <property type="component" value="Chromosome"/>
</dbReference>
<sequence>MSEQIALTDHELLGYASASLPPAEATAIAARLAGDAAARATLAEWQRQDAALAALYQAVAREPVPTRLTDVIRRAEAEDVTRTGGRPWTSRWQIAATVAALALGVGAGWFARDLAASRPAAHTLASDAMRAYDTYVVEVAHPVEVAASDADHLNTWMSKRLGHQMRPPDFAAVGFTLMGGRIVPSEKGPAALYMYDNAAGQRITLYVAPQGASTTTAFQFAQEGPTQGFYWMDRDLSYAVVGTVPRSDLRRIALAAYEQLI</sequence>
<gene>
    <name evidence="1" type="ORF">DRW48_13720</name>
</gene>
<evidence type="ECO:0000313" key="1">
    <source>
        <dbReference type="EMBL" id="AXC50602.1"/>
    </source>
</evidence>
<dbReference type="InterPro" id="IPR041916">
    <property type="entry name" value="Anti_sigma_zinc_sf"/>
</dbReference>
<evidence type="ECO:0000313" key="2">
    <source>
        <dbReference type="Proteomes" id="UP000252023"/>
    </source>
</evidence>
<keyword evidence="2" id="KW-1185">Reference proteome</keyword>
<protein>
    <submittedName>
        <fullName evidence="1">Anti-sigma factor</fullName>
    </submittedName>
</protein>
<proteinExistence type="predicted"/>
<dbReference type="EMBL" id="CP030918">
    <property type="protein sequence ID" value="AXC50602.1"/>
    <property type="molecule type" value="Genomic_DNA"/>
</dbReference>
<dbReference type="AlphaFoldDB" id="A0A344PMJ7"/>
<accession>A0A344PMJ7</accession>
<dbReference type="Gene3D" id="1.10.10.1320">
    <property type="entry name" value="Anti-sigma factor, zinc-finger domain"/>
    <property type="match status" value="1"/>
</dbReference>